<dbReference type="EMBL" id="QTSX02005890">
    <property type="protein sequence ID" value="KAJ9056673.1"/>
    <property type="molecule type" value="Genomic_DNA"/>
</dbReference>
<reference evidence="1" key="1">
    <citation type="submission" date="2022-04" db="EMBL/GenBank/DDBJ databases">
        <title>Genome of the entomopathogenic fungus Entomophthora muscae.</title>
        <authorList>
            <person name="Elya C."/>
            <person name="Lovett B.R."/>
            <person name="Lee E."/>
            <person name="Macias A.M."/>
            <person name="Hajek A.E."/>
            <person name="De Bivort B.L."/>
            <person name="Kasson M.T."/>
            <person name="De Fine Licht H.H."/>
            <person name="Stajich J.E."/>
        </authorList>
    </citation>
    <scope>NUCLEOTIDE SEQUENCE</scope>
    <source>
        <strain evidence="1">Berkeley</strain>
    </source>
</reference>
<name>A0ACC2S2S1_9FUNG</name>
<accession>A0ACC2S2S1</accession>
<comment type="caution">
    <text evidence="1">The sequence shown here is derived from an EMBL/GenBank/DDBJ whole genome shotgun (WGS) entry which is preliminary data.</text>
</comment>
<evidence type="ECO:0000313" key="1">
    <source>
        <dbReference type="EMBL" id="KAJ9056673.1"/>
    </source>
</evidence>
<sequence>MSLTSTVRSSLGYTVYIGDVVLSSLAFGFCEYAMPSISKEAAAHPGTTKLYVKYEISVICCSAIKRLDKVMLRRLPLGVVITDKVAAFIDSAKERLNTFEEAITQDLKQFDDATSIKDKATEPTDLKTPESNTDDAISIKDKATMPMDVKPSESNTTPIYHMLPYVESPEEGSDSGETLYCESLLEPLLLNLVEPKGFPQEVLDVIPYDDQPKKTDCKYQPPKKPCHSRRPSRDLKDPSTPTGLWLLETLIQNGSLLTSLSNPSTEFPIEY</sequence>
<keyword evidence="2" id="KW-1185">Reference proteome</keyword>
<organism evidence="1 2">
    <name type="scientific">Entomophthora muscae</name>
    <dbReference type="NCBI Taxonomy" id="34485"/>
    <lineage>
        <taxon>Eukaryota</taxon>
        <taxon>Fungi</taxon>
        <taxon>Fungi incertae sedis</taxon>
        <taxon>Zoopagomycota</taxon>
        <taxon>Entomophthoromycotina</taxon>
        <taxon>Entomophthoromycetes</taxon>
        <taxon>Entomophthorales</taxon>
        <taxon>Entomophthoraceae</taxon>
        <taxon>Entomophthora</taxon>
    </lineage>
</organism>
<gene>
    <name evidence="1" type="ORF">DSO57_1030522</name>
</gene>
<protein>
    <submittedName>
        <fullName evidence="1">Uncharacterized protein</fullName>
    </submittedName>
</protein>
<evidence type="ECO:0000313" key="2">
    <source>
        <dbReference type="Proteomes" id="UP001165960"/>
    </source>
</evidence>
<dbReference type="Proteomes" id="UP001165960">
    <property type="component" value="Unassembled WGS sequence"/>
</dbReference>
<proteinExistence type="predicted"/>